<organism evidence="1 2">
    <name type="scientific">candidate division WS6 bacterium OLB20</name>
    <dbReference type="NCBI Taxonomy" id="1617426"/>
    <lineage>
        <taxon>Bacteria</taxon>
        <taxon>Candidatus Dojkabacteria</taxon>
    </lineage>
</organism>
<accession>A0A136LX96</accession>
<comment type="caution">
    <text evidence="1">The sequence shown here is derived from an EMBL/GenBank/DDBJ whole genome shotgun (WGS) entry which is preliminary data.</text>
</comment>
<dbReference type="STRING" id="1617426.TR69_WS6001001251"/>
<reference evidence="1 2" key="1">
    <citation type="submission" date="2015-02" db="EMBL/GenBank/DDBJ databases">
        <title>Improved understanding of the partial-nitritation anammox process through 23 genomes representing the majority of the microbial community.</title>
        <authorList>
            <person name="Speth D.R."/>
            <person name="In T Zandt M."/>
            <person name="Guerrero Cruz S."/>
            <person name="Jetten M.S."/>
            <person name="Dutilh B.E."/>
        </authorList>
    </citation>
    <scope>NUCLEOTIDE SEQUENCE [LARGE SCALE GENOMIC DNA]</scope>
    <source>
        <strain evidence="1">OLB20</strain>
    </source>
</reference>
<dbReference type="Proteomes" id="UP000070457">
    <property type="component" value="Unassembled WGS sequence"/>
</dbReference>
<evidence type="ECO:0000313" key="2">
    <source>
        <dbReference type="Proteomes" id="UP000070457"/>
    </source>
</evidence>
<gene>
    <name evidence="1" type="ORF">TR69_WS6001001251</name>
</gene>
<name>A0A136LX96_9BACT</name>
<dbReference type="AlphaFoldDB" id="A0A136LX96"/>
<protein>
    <submittedName>
        <fullName evidence="1">Uncharacterized protein</fullName>
    </submittedName>
</protein>
<proteinExistence type="predicted"/>
<dbReference type="EMBL" id="JYNZ01000004">
    <property type="protein sequence ID" value="KXK26256.1"/>
    <property type="molecule type" value="Genomic_DNA"/>
</dbReference>
<sequence>MDILIKGKTIRIEYSKDGNTHVLGINDRPFNAISNKSKKVEYRTNTPHSPFDFNEIKVVI</sequence>
<evidence type="ECO:0000313" key="1">
    <source>
        <dbReference type="EMBL" id="KXK26256.1"/>
    </source>
</evidence>